<gene>
    <name evidence="3" type="ORF">EEDITHA_LOCUS2206</name>
</gene>
<dbReference type="GO" id="GO:0071897">
    <property type="term" value="P:DNA biosynthetic process"/>
    <property type="evidence" value="ECO:0007669"/>
    <property type="project" value="UniProtKB-ARBA"/>
</dbReference>
<dbReference type="EMBL" id="CAKOGL010000004">
    <property type="protein sequence ID" value="CAH2085762.1"/>
    <property type="molecule type" value="Genomic_DNA"/>
</dbReference>
<feature type="compositionally biased region" description="Basic residues" evidence="1">
    <location>
        <begin position="184"/>
        <end position="197"/>
    </location>
</feature>
<dbReference type="InterPro" id="IPR043502">
    <property type="entry name" value="DNA/RNA_pol_sf"/>
</dbReference>
<dbReference type="InterPro" id="IPR005135">
    <property type="entry name" value="Endo/exonuclease/phosphatase"/>
</dbReference>
<organism evidence="3 4">
    <name type="scientific">Euphydryas editha</name>
    <name type="common">Edith's checkerspot</name>
    <dbReference type="NCBI Taxonomy" id="104508"/>
    <lineage>
        <taxon>Eukaryota</taxon>
        <taxon>Metazoa</taxon>
        <taxon>Ecdysozoa</taxon>
        <taxon>Arthropoda</taxon>
        <taxon>Hexapoda</taxon>
        <taxon>Insecta</taxon>
        <taxon>Pterygota</taxon>
        <taxon>Neoptera</taxon>
        <taxon>Endopterygota</taxon>
        <taxon>Lepidoptera</taxon>
        <taxon>Glossata</taxon>
        <taxon>Ditrysia</taxon>
        <taxon>Papilionoidea</taxon>
        <taxon>Nymphalidae</taxon>
        <taxon>Nymphalinae</taxon>
        <taxon>Euphydryas</taxon>
    </lineage>
</organism>
<evidence type="ECO:0000313" key="3">
    <source>
        <dbReference type="EMBL" id="CAH2085762.1"/>
    </source>
</evidence>
<evidence type="ECO:0000256" key="1">
    <source>
        <dbReference type="SAM" id="MobiDB-lite"/>
    </source>
</evidence>
<dbReference type="InterPro" id="IPR000477">
    <property type="entry name" value="RT_dom"/>
</dbReference>
<sequence>MDTKNKNHNTKAAPQAHNPSVAPTITPAAPQGQNLSVAPIQQTAAPQAHNLGVAPTQQPAAPQVSSATGILDLTSLKAAMPTAAQPWQVEPCWNLVTVKKREAKKQKTKPAQPAPVRKVKRAKARAVARQTRGPTDDGSRPLEAAEGTAPVSVGQAPGVAGPAAPGGVSSPSEVGATAAACASKSKRARRGKKRTNGKNHEERPTQTKPVKRDRPDDSFTPQGNGKRRKPTNTTGPIKYADALKMKEYCVAIMMEPYHDLTKEQAEAIEKQLQRVMDEEIFSPSTSATPVVAPSFRGKAFHSEGTLKMWCEDDFALQWLQRNIVKVTSPRAGTRLVVRKQSEIPKRVKAGLLIPQVEPEDDLDRIRLRITCQNPKYRVSNWALYSAVPTEDKSAIYLILGIPEDDAQKLKASERRIHYKFGNIYARFQEDRTTTLSNLDAAEVVPTDPGNATTKMEESQPGPSKEPVVVDIGSSGTAMMALPIPPETHLSITQINLQHSQTATANLRRLLEGKTKTVALIQEPWIRNGRICGLSNIGGKLLLNNNIQYPRTCIYAHRDVNITLITEFCNRDLTTVKLRKEPSSGLSDVVLASAYLPGDADIPTPELAALVEYCERQGLELIISVDSNAHHALWGSKDNNQRGEDFVSFLLATNLNVINKGSEPTFVTSRSQTIIDLTLATEHVSSYISDWHVSEDVSCSDHRWIKFNLVVTLTPPEPRRNPRKMDRGRYGIQTAQKLKGVVLPDNHEHTTDIDNHINQHWWGPELEKLRRKVRKLFNKARNTCAEHHWDAYKQAQYHYKKRIRFRKRECWRRFCTNIETNNQANRVKNVLCSEPMHTLGCLKKPDGTYTKTDLETSELLITTHFPGCQIEERATWEEKMINIVMTGWGFPGLLRWSDRKLIDHLVSIYRSCLAFRYTPKVWREVKVVFIPKPGKGDYSQPKSFRPISLTSFLLKVLERIIDRELRSTTLVEQPLNPNQHAHSTGKSTDSALHKVISYIEGNLHHKISTLGAFIDIEGAFDKTKFTSISRALSKHGVNNTIAGWIDNMLRCRAIQFTVNETTRGVVARGCPQGGVLSPLLWNIVIDELITLLNDRKFLTVGYADDLTILISGPSESVVCDRMRAALTEGCFSNSGARTMT</sequence>
<reference evidence="3" key="1">
    <citation type="submission" date="2022-03" db="EMBL/GenBank/DDBJ databases">
        <authorList>
            <person name="Tunstrom K."/>
        </authorList>
    </citation>
    <scope>NUCLEOTIDE SEQUENCE</scope>
</reference>
<feature type="compositionally biased region" description="Polar residues" evidence="1">
    <location>
        <begin position="31"/>
        <end position="45"/>
    </location>
</feature>
<dbReference type="CDD" id="cd01650">
    <property type="entry name" value="RT_nLTR_like"/>
    <property type="match status" value="1"/>
</dbReference>
<feature type="region of interest" description="Disordered" evidence="1">
    <location>
        <begin position="443"/>
        <end position="465"/>
    </location>
</feature>
<dbReference type="PANTHER" id="PTHR19446">
    <property type="entry name" value="REVERSE TRANSCRIPTASES"/>
    <property type="match status" value="1"/>
</dbReference>
<dbReference type="SUPFAM" id="SSF56219">
    <property type="entry name" value="DNase I-like"/>
    <property type="match status" value="1"/>
</dbReference>
<dbReference type="Pfam" id="PF16012">
    <property type="entry name" value="DUF4780"/>
    <property type="match status" value="1"/>
</dbReference>
<dbReference type="AlphaFoldDB" id="A0AAU9TJS0"/>
<evidence type="ECO:0000313" key="4">
    <source>
        <dbReference type="Proteomes" id="UP001153954"/>
    </source>
</evidence>
<evidence type="ECO:0000259" key="2">
    <source>
        <dbReference type="PROSITE" id="PS50878"/>
    </source>
</evidence>
<protein>
    <recommendedName>
        <fullName evidence="2">Reverse transcriptase domain-containing protein</fullName>
    </recommendedName>
</protein>
<feature type="region of interest" description="Disordered" evidence="1">
    <location>
        <begin position="101"/>
        <end position="236"/>
    </location>
</feature>
<dbReference type="PROSITE" id="PS50878">
    <property type="entry name" value="RT_POL"/>
    <property type="match status" value="1"/>
</dbReference>
<dbReference type="Pfam" id="PF00078">
    <property type="entry name" value="RVT_1"/>
    <property type="match status" value="1"/>
</dbReference>
<name>A0AAU9TJS0_EUPED</name>
<keyword evidence="4" id="KW-1185">Reference proteome</keyword>
<proteinExistence type="predicted"/>
<dbReference type="Proteomes" id="UP001153954">
    <property type="component" value="Unassembled WGS sequence"/>
</dbReference>
<dbReference type="Pfam" id="PF14529">
    <property type="entry name" value="Exo_endo_phos_2"/>
    <property type="match status" value="1"/>
</dbReference>
<feature type="compositionally biased region" description="Low complexity" evidence="1">
    <location>
        <begin position="149"/>
        <end position="183"/>
    </location>
</feature>
<dbReference type="InterPro" id="IPR031961">
    <property type="entry name" value="DUF4780"/>
</dbReference>
<dbReference type="SUPFAM" id="SSF56672">
    <property type="entry name" value="DNA/RNA polymerases"/>
    <property type="match status" value="1"/>
</dbReference>
<accession>A0AAU9TJS0</accession>
<feature type="compositionally biased region" description="Basic residues" evidence="1">
    <location>
        <begin position="117"/>
        <end position="126"/>
    </location>
</feature>
<feature type="compositionally biased region" description="Polar residues" evidence="1">
    <location>
        <begin position="55"/>
        <end position="65"/>
    </location>
</feature>
<feature type="region of interest" description="Disordered" evidence="1">
    <location>
        <begin position="1"/>
        <end position="65"/>
    </location>
</feature>
<comment type="caution">
    <text evidence="3">The sequence shown here is derived from an EMBL/GenBank/DDBJ whole genome shotgun (WGS) entry which is preliminary data.</text>
</comment>
<feature type="compositionally biased region" description="Basic and acidic residues" evidence="1">
    <location>
        <begin position="198"/>
        <end position="217"/>
    </location>
</feature>
<dbReference type="GO" id="GO:0003824">
    <property type="term" value="F:catalytic activity"/>
    <property type="evidence" value="ECO:0007669"/>
    <property type="project" value="InterPro"/>
</dbReference>
<dbReference type="Gene3D" id="3.60.10.10">
    <property type="entry name" value="Endonuclease/exonuclease/phosphatase"/>
    <property type="match status" value="1"/>
</dbReference>
<feature type="domain" description="Reverse transcriptase" evidence="2">
    <location>
        <begin position="910"/>
        <end position="1139"/>
    </location>
</feature>
<dbReference type="CDD" id="cd09077">
    <property type="entry name" value="R1-I-EN"/>
    <property type="match status" value="1"/>
</dbReference>
<dbReference type="InterPro" id="IPR036691">
    <property type="entry name" value="Endo/exonu/phosph_ase_sf"/>
</dbReference>